<keyword evidence="3" id="KW-1185">Reference proteome</keyword>
<comment type="caution">
    <text evidence="2">The sequence shown here is derived from an EMBL/GenBank/DDBJ whole genome shotgun (WGS) entry which is preliminary data.</text>
</comment>
<protein>
    <recommendedName>
        <fullName evidence="1">Suppressor of fused-like domain-containing protein</fullName>
    </recommendedName>
</protein>
<proteinExistence type="predicted"/>
<dbReference type="InterPro" id="IPR020941">
    <property type="entry name" value="SUFU-like_domain"/>
</dbReference>
<dbReference type="InterPro" id="IPR037181">
    <property type="entry name" value="SUFU_N"/>
</dbReference>
<sequence>MGYLANAAGGGMVEVEKNCVIATGRAISRGARKKSSGVMPVEQCLEQISAHVESTLGTVDTIFHEIVSDTIHIDVLQVAPTEESPFWRLVTSGMSDLPMSTLSGSGDARYAELMLTLPAYWRFDQESLQDENWYWPLRLLKQLARLPHSHQAWLGWGHAIPNGNPVEPYAENTRLCGSIILLGVSEKFETLRINADKEIRFFTVVPLYQEEMELRRTSGTSGLLERLVHAQVSDIIDPQRKSAA</sequence>
<evidence type="ECO:0000313" key="2">
    <source>
        <dbReference type="EMBL" id="GFO60489.1"/>
    </source>
</evidence>
<dbReference type="SUPFAM" id="SSF103359">
    <property type="entry name" value="Suppressor of Fused, N-terminal domain"/>
    <property type="match status" value="1"/>
</dbReference>
<evidence type="ECO:0000313" key="3">
    <source>
        <dbReference type="Proteomes" id="UP000556026"/>
    </source>
</evidence>
<dbReference type="AlphaFoldDB" id="A0A6V8MLH5"/>
<reference evidence="3" key="1">
    <citation type="submission" date="2020-06" db="EMBL/GenBank/DDBJ databases">
        <title>Draft genomic sequence of Geomonas sp. Red330.</title>
        <authorList>
            <person name="Itoh H."/>
            <person name="Zhenxing X."/>
            <person name="Ushijima N."/>
            <person name="Masuda Y."/>
            <person name="Shiratori Y."/>
            <person name="Senoo K."/>
        </authorList>
    </citation>
    <scope>NUCLEOTIDE SEQUENCE [LARGE SCALE GENOMIC DNA]</scope>
    <source>
        <strain evidence="3">Red330</strain>
    </source>
</reference>
<dbReference type="Proteomes" id="UP000556026">
    <property type="component" value="Unassembled WGS sequence"/>
</dbReference>
<feature type="domain" description="Suppressor of fused-like" evidence="1">
    <location>
        <begin position="70"/>
        <end position="241"/>
    </location>
</feature>
<dbReference type="EMBL" id="BLXX01000008">
    <property type="protein sequence ID" value="GFO60489.1"/>
    <property type="molecule type" value="Genomic_DNA"/>
</dbReference>
<dbReference type="Pfam" id="PF05076">
    <property type="entry name" value="SUFU"/>
    <property type="match status" value="1"/>
</dbReference>
<name>A0A6V8MLH5_9BACT</name>
<accession>A0A6V8MLH5</accession>
<organism evidence="2 3">
    <name type="scientific">Geomonas silvestris</name>
    <dbReference type="NCBI Taxonomy" id="2740184"/>
    <lineage>
        <taxon>Bacteria</taxon>
        <taxon>Pseudomonadati</taxon>
        <taxon>Thermodesulfobacteriota</taxon>
        <taxon>Desulfuromonadia</taxon>
        <taxon>Geobacterales</taxon>
        <taxon>Geobacteraceae</taxon>
        <taxon>Geomonas</taxon>
    </lineage>
</organism>
<evidence type="ECO:0000259" key="1">
    <source>
        <dbReference type="Pfam" id="PF05076"/>
    </source>
</evidence>
<gene>
    <name evidence="2" type="ORF">GMST_28140</name>
</gene>